<evidence type="ECO:0000256" key="2">
    <source>
        <dbReference type="ARBA" id="ARBA00022487"/>
    </source>
</evidence>
<evidence type="ECO:0000259" key="3">
    <source>
        <dbReference type="Pfam" id="PF00561"/>
    </source>
</evidence>
<dbReference type="eggNOG" id="COG2267">
    <property type="taxonomic scope" value="Bacteria"/>
</dbReference>
<evidence type="ECO:0000256" key="1">
    <source>
        <dbReference type="ARBA" id="ARBA00006989"/>
    </source>
</evidence>
<dbReference type="EMBL" id="AFNU02000007">
    <property type="protein sequence ID" value="ERJ11818.1"/>
    <property type="molecule type" value="Genomic_DNA"/>
</dbReference>
<dbReference type="EC" id="3.1.1.3" evidence="4"/>
<sequence length="299" mass="34106">MLKEIPLNYQSLENGETLAYRKTGTKEETLLLIHGNMSSSIHYDIVMEELEDDYTIYAVDLRGFGESSYNKPVNSLHDFAKDIELFIKELNIDHFSVIGWSTGGGVALELAADLPQQVMKIILVESVGIKGYPMFKKDETGKPILTERISTKEEIAEDPVQVLPILKAYEMENTDFIRQIWNMTIYTNNKPSEERYERYLKEIIKQRNLVDVDYSLVHFNMTDESNGVADGSGRVNHIKAPVLIIQGEKDLVVPVNFAQETKKHLGQRSELKILKDSGHSPITDQFEAFIDAVREFMTK</sequence>
<keyword evidence="2" id="KW-0719">Serine esterase</keyword>
<dbReference type="Proteomes" id="UP000005707">
    <property type="component" value="Unassembled WGS sequence"/>
</dbReference>
<evidence type="ECO:0000313" key="5">
    <source>
        <dbReference type="Proteomes" id="UP000005707"/>
    </source>
</evidence>
<name>U2E9J7_9MOLU</name>
<dbReference type="PANTHER" id="PTHR43798:SF33">
    <property type="entry name" value="HYDROLASE, PUTATIVE (AFU_ORTHOLOGUE AFUA_2G14860)-RELATED"/>
    <property type="match status" value="1"/>
</dbReference>
<dbReference type="Pfam" id="PF00561">
    <property type="entry name" value="Abhydrolase_1"/>
    <property type="match status" value="1"/>
</dbReference>
<feature type="domain" description="AB hydrolase-1" evidence="3">
    <location>
        <begin position="29"/>
        <end position="281"/>
    </location>
</feature>
<keyword evidence="4" id="KW-0378">Hydrolase</keyword>
<organism evidence="4 5">
    <name type="scientific">Haloplasma contractile SSD-17B</name>
    <dbReference type="NCBI Taxonomy" id="1033810"/>
    <lineage>
        <taxon>Bacteria</taxon>
        <taxon>Bacillati</taxon>
        <taxon>Mycoplasmatota</taxon>
        <taxon>Mollicutes</taxon>
        <taxon>Haloplasmatales</taxon>
        <taxon>Haloplasmataceae</taxon>
        <taxon>Haloplasma</taxon>
    </lineage>
</organism>
<dbReference type="InParanoid" id="U2E9J7"/>
<dbReference type="GO" id="GO:0016020">
    <property type="term" value="C:membrane"/>
    <property type="evidence" value="ECO:0007669"/>
    <property type="project" value="TreeGrafter"/>
</dbReference>
<comment type="similarity">
    <text evidence="1">Belongs to the lipase/esterase LIP3/BchO family.</text>
</comment>
<dbReference type="InterPro" id="IPR050266">
    <property type="entry name" value="AB_hydrolase_sf"/>
</dbReference>
<protein>
    <submittedName>
        <fullName evidence="4">Triacylglycerol lipase protein</fullName>
        <ecNumber evidence="4">3.1.1.3</ecNumber>
    </submittedName>
</protein>
<dbReference type="SUPFAM" id="SSF53474">
    <property type="entry name" value="alpha/beta-Hydrolases"/>
    <property type="match status" value="1"/>
</dbReference>
<dbReference type="OrthoDB" id="252464at2"/>
<proteinExistence type="inferred from homology"/>
<dbReference type="PANTHER" id="PTHR43798">
    <property type="entry name" value="MONOACYLGLYCEROL LIPASE"/>
    <property type="match status" value="1"/>
</dbReference>
<dbReference type="InterPro" id="IPR000073">
    <property type="entry name" value="AB_hydrolase_1"/>
</dbReference>
<dbReference type="Gene3D" id="3.40.50.1820">
    <property type="entry name" value="alpha/beta hydrolase"/>
    <property type="match status" value="1"/>
</dbReference>
<keyword evidence="5" id="KW-1185">Reference proteome</keyword>
<dbReference type="GO" id="GO:0004806">
    <property type="term" value="F:triacylglycerol lipase activity"/>
    <property type="evidence" value="ECO:0007669"/>
    <property type="project" value="UniProtKB-EC"/>
</dbReference>
<gene>
    <name evidence="4" type="ORF">HLPCO_002057</name>
</gene>
<reference evidence="4 5" key="2">
    <citation type="journal article" date="2013" name="PLoS ONE">
        <title>INDIGO - INtegrated Data Warehouse of MIcrobial GenOmes with Examples from the Red Sea Extremophiles.</title>
        <authorList>
            <person name="Alam I."/>
            <person name="Antunes A."/>
            <person name="Kamau A.A."/>
            <person name="Ba Alawi W."/>
            <person name="Kalkatawi M."/>
            <person name="Stingl U."/>
            <person name="Bajic V.B."/>
        </authorList>
    </citation>
    <scope>NUCLEOTIDE SEQUENCE [LARGE SCALE GENOMIC DNA]</scope>
    <source>
        <strain evidence="4 5">SSD-17B</strain>
    </source>
</reference>
<accession>U2E9J7</accession>
<dbReference type="STRING" id="1033810.HLPCO_002057"/>
<dbReference type="RefSeq" id="WP_008824560.1">
    <property type="nucleotide sequence ID" value="NZ_AFNU02000007.1"/>
</dbReference>
<dbReference type="AlphaFoldDB" id="U2E9J7"/>
<reference evidence="4 5" key="1">
    <citation type="journal article" date="2011" name="J. Bacteriol.">
        <title>Genome sequence of Haloplasma contractile, an unusual contractile bacterium from a deep-sea anoxic brine lake.</title>
        <authorList>
            <person name="Antunes A."/>
            <person name="Alam I."/>
            <person name="El Dorry H."/>
            <person name="Siam R."/>
            <person name="Robertson A."/>
            <person name="Bajic V.B."/>
            <person name="Stingl U."/>
        </authorList>
    </citation>
    <scope>NUCLEOTIDE SEQUENCE [LARGE SCALE GENOMIC DNA]</scope>
    <source>
        <strain evidence="4 5">SSD-17B</strain>
    </source>
</reference>
<evidence type="ECO:0000313" key="4">
    <source>
        <dbReference type="EMBL" id="ERJ11818.1"/>
    </source>
</evidence>
<dbReference type="InterPro" id="IPR029058">
    <property type="entry name" value="AB_hydrolase_fold"/>
</dbReference>
<comment type="caution">
    <text evidence="4">The sequence shown here is derived from an EMBL/GenBank/DDBJ whole genome shotgun (WGS) entry which is preliminary data.</text>
</comment>
<dbReference type="PRINTS" id="PR00111">
    <property type="entry name" value="ABHYDROLASE"/>
</dbReference>